<organism evidence="8 9">
    <name type="scientific">Mucor velutinosus</name>
    <dbReference type="NCBI Taxonomy" id="708070"/>
    <lineage>
        <taxon>Eukaryota</taxon>
        <taxon>Fungi</taxon>
        <taxon>Fungi incertae sedis</taxon>
        <taxon>Mucoromycota</taxon>
        <taxon>Mucoromycotina</taxon>
        <taxon>Mucoromycetes</taxon>
        <taxon>Mucorales</taxon>
        <taxon>Mucorineae</taxon>
        <taxon>Mucoraceae</taxon>
        <taxon>Mucor</taxon>
    </lineage>
</organism>
<feature type="compositionally biased region" description="Low complexity" evidence="6">
    <location>
        <begin position="866"/>
        <end position="906"/>
    </location>
</feature>
<feature type="compositionally biased region" description="Low complexity" evidence="6">
    <location>
        <begin position="990"/>
        <end position="1008"/>
    </location>
</feature>
<feature type="compositionally biased region" description="Acidic residues" evidence="6">
    <location>
        <begin position="1043"/>
        <end position="1060"/>
    </location>
</feature>
<dbReference type="RefSeq" id="XP_064679881.1">
    <property type="nucleotide sequence ID" value="XM_064832178.1"/>
</dbReference>
<dbReference type="InterPro" id="IPR013209">
    <property type="entry name" value="LNS2"/>
</dbReference>
<evidence type="ECO:0000259" key="7">
    <source>
        <dbReference type="SMART" id="SM00775"/>
    </source>
</evidence>
<evidence type="ECO:0000256" key="3">
    <source>
        <dbReference type="ARBA" id="ARBA00012638"/>
    </source>
</evidence>
<dbReference type="GeneID" id="89956696"/>
<feature type="compositionally biased region" description="Basic and acidic residues" evidence="6">
    <location>
        <begin position="122"/>
        <end position="133"/>
    </location>
</feature>
<dbReference type="SMART" id="SM00775">
    <property type="entry name" value="LNS2"/>
    <property type="match status" value="1"/>
</dbReference>
<dbReference type="AlphaFoldDB" id="A0AAN7HS32"/>
<feature type="domain" description="LNS2/PITP" evidence="7">
    <location>
        <begin position="645"/>
        <end position="800"/>
    </location>
</feature>
<comment type="similarity">
    <text evidence="2">Belongs to the lipin family.</text>
</comment>
<feature type="compositionally biased region" description="Low complexity" evidence="6">
    <location>
        <begin position="134"/>
        <end position="146"/>
    </location>
</feature>
<dbReference type="EC" id="3.1.3.4" evidence="3"/>
<dbReference type="InterPro" id="IPR026058">
    <property type="entry name" value="LIPIN"/>
</dbReference>
<dbReference type="Gene3D" id="3.40.50.1000">
    <property type="entry name" value="HAD superfamily/HAD-like"/>
    <property type="match status" value="1"/>
</dbReference>
<feature type="region of interest" description="Disordered" evidence="6">
    <location>
        <begin position="109"/>
        <end position="152"/>
    </location>
</feature>
<keyword evidence="4" id="KW-0597">Phosphoprotein</keyword>
<dbReference type="GO" id="GO:0005634">
    <property type="term" value="C:nucleus"/>
    <property type="evidence" value="ECO:0007669"/>
    <property type="project" value="TreeGrafter"/>
</dbReference>
<keyword evidence="9" id="KW-1185">Reference proteome</keyword>
<dbReference type="Pfam" id="PF16876">
    <property type="entry name" value="Lipin_mid"/>
    <property type="match status" value="1"/>
</dbReference>
<dbReference type="GO" id="GO:0019432">
    <property type="term" value="P:triglyceride biosynthetic process"/>
    <property type="evidence" value="ECO:0007669"/>
    <property type="project" value="TreeGrafter"/>
</dbReference>
<feature type="region of interest" description="Disordered" evidence="6">
    <location>
        <begin position="322"/>
        <end position="388"/>
    </location>
</feature>
<evidence type="ECO:0000256" key="1">
    <source>
        <dbReference type="ARBA" id="ARBA00001946"/>
    </source>
</evidence>
<evidence type="ECO:0000313" key="9">
    <source>
        <dbReference type="Proteomes" id="UP001304243"/>
    </source>
</evidence>
<dbReference type="InterPro" id="IPR007651">
    <property type="entry name" value="Lipin_N"/>
</dbReference>
<proteinExistence type="inferred from homology"/>
<evidence type="ECO:0000313" key="8">
    <source>
        <dbReference type="EMBL" id="KAK4513215.1"/>
    </source>
</evidence>
<dbReference type="Pfam" id="PF04571">
    <property type="entry name" value="Lipin_N"/>
    <property type="match status" value="1"/>
</dbReference>
<dbReference type="GO" id="GO:0009062">
    <property type="term" value="P:fatty acid catabolic process"/>
    <property type="evidence" value="ECO:0007669"/>
    <property type="project" value="TreeGrafter"/>
</dbReference>
<comment type="cofactor">
    <cofactor evidence="1">
        <name>Mg(2+)</name>
        <dbReference type="ChEBI" id="CHEBI:18420"/>
    </cofactor>
</comment>
<evidence type="ECO:0000256" key="6">
    <source>
        <dbReference type="SAM" id="MobiDB-lite"/>
    </source>
</evidence>
<feature type="region of interest" description="Disordered" evidence="6">
    <location>
        <begin position="987"/>
        <end position="1060"/>
    </location>
</feature>
<feature type="compositionally biased region" description="Polar residues" evidence="6">
    <location>
        <begin position="521"/>
        <end position="533"/>
    </location>
</feature>
<dbReference type="EMBL" id="JASEJX010000019">
    <property type="protein sequence ID" value="KAK4513215.1"/>
    <property type="molecule type" value="Genomic_DNA"/>
</dbReference>
<feature type="compositionally biased region" description="Basic and acidic residues" evidence="6">
    <location>
        <begin position="1010"/>
        <end position="1020"/>
    </location>
</feature>
<protein>
    <recommendedName>
        <fullName evidence="3">phosphatidate phosphatase</fullName>
        <ecNumber evidence="3">3.1.3.4</ecNumber>
    </recommendedName>
</protein>
<dbReference type="InterPro" id="IPR023214">
    <property type="entry name" value="HAD_sf"/>
</dbReference>
<evidence type="ECO:0000256" key="4">
    <source>
        <dbReference type="ARBA" id="ARBA00022553"/>
    </source>
</evidence>
<dbReference type="GO" id="GO:0008195">
    <property type="term" value="F:phosphatidate phosphatase activity"/>
    <property type="evidence" value="ECO:0007669"/>
    <property type="project" value="UniProtKB-EC"/>
</dbReference>
<feature type="compositionally biased region" description="Low complexity" evidence="6">
    <location>
        <begin position="913"/>
        <end position="922"/>
    </location>
</feature>
<dbReference type="InterPro" id="IPR036412">
    <property type="entry name" value="HAD-like_sf"/>
</dbReference>
<dbReference type="InterPro" id="IPR031703">
    <property type="entry name" value="Lipin_mid"/>
</dbReference>
<dbReference type="SUPFAM" id="SSF56784">
    <property type="entry name" value="HAD-like"/>
    <property type="match status" value="1"/>
</dbReference>
<keyword evidence="5" id="KW-0378">Hydrolase</keyword>
<feature type="region of interest" description="Disordered" evidence="6">
    <location>
        <begin position="505"/>
        <end position="533"/>
    </location>
</feature>
<dbReference type="InterPro" id="IPR031315">
    <property type="entry name" value="LNS2/PITP"/>
</dbReference>
<sequence length="1060" mass="116904">MEYVGRLGSIFTSVHNFYNEINPATLSGAIDIVVVEQEDGDLACSPFHVRFGKLSVLMPQEKRVQIKVNGQVVPYVMKVGEAGEAFFVFETEHEVPEEFQTSPIMEAVPEKLQEDPPYLDIGESKDKPEEKQETTTTGTTTAPAADTFEDDDSLKKLPLPAELQSPKMIIEEQMDKVVTKMDPYNTHDEHIELPEPQIYPVDDGHIVERVIPEAITTTTVAKERFIVRPAGGDLYNTLMEVTHTSVNKEDSKGDESIVLDIAGYKTGGDEWSEDQAFATPGVNANTEALEKEMTHLLLDENGVHSPPALDGLEPADLDVNKQSEEKNRGETSYQTAEDSSVAEESPQAVVVKEEEPKKSLWGWGSAKRQATNDSMDAPLSTPPTQPADTVQDHLALLPGQIYRIEMSLCGFSAFGKDEKENAQVFDQHKVTYDNFTHNPSMLNDKRLVFRYSNRYYAAGRTGPLFTSLLLYKKPLEETPQDEEEAADSRVSYSYGTGWRQWLSRSSVAAAPPTTTTTTTTGNTADSKDTSTTTQLKEETAAAAAAAAAAAPNLATKEEQETTTFTTTTTTTSVGWSADHVHPGQSAEEQAPHKVYAKTLRLTSDQLKSLCLKKGVNTISFSVSSAYQGTATCAAKIFYWDYGIQVVISDIDGTITKSDTLGHVFTMIGKDWTHMGVAKLYTDIANNGYHFLYLTSRAIGQADYTRDYLKKVAQDKYQLPDGPVIMSPDRLFTSLHREVIMRKPEVFKMACLRDVQRLFGGRDPFYAGFGNRITDARSYRSVNVPASRIFTIDPYGDLKLELLLGFKSSYIHLNDLVDQIFPPINRVVDEEFNDWNYWKAPVADIDIPELDVPVEPVSPKPKPIKPDPSALPASSVVASTSSSSGRGLLRSFTSRSDSSSSSNNSNISHRKLQSSSSTPTLLSRKFSISSNTSGDENLANDNEVTSDQKAGNAGGTTTTVEDLSTSPTNSIMNKILSVGGVRSTLSRTFLSSDNNSSNHTSGTTTPQQAIEEEKAEQQQQEKEEEEEEEDKPLTQQEQDHIDQDVDALLDDDIDMDDIPFI</sequence>
<feature type="region of interest" description="Disordered" evidence="6">
    <location>
        <begin position="853"/>
        <end position="966"/>
    </location>
</feature>
<dbReference type="PANTHER" id="PTHR12181:SF12">
    <property type="entry name" value="PHOSPHATIDATE PHOSPHATASE"/>
    <property type="match status" value="1"/>
</dbReference>
<dbReference type="FunFam" id="3.40.50.1000:FF:000063">
    <property type="entry name" value="Nuclear elongation and deformation protein"/>
    <property type="match status" value="1"/>
</dbReference>
<dbReference type="Proteomes" id="UP001304243">
    <property type="component" value="Unassembled WGS sequence"/>
</dbReference>
<name>A0AAN7HS32_9FUNG</name>
<accession>A0AAN7HS32</accession>
<dbReference type="Pfam" id="PF08235">
    <property type="entry name" value="LNS2"/>
    <property type="match status" value="1"/>
</dbReference>
<comment type="caution">
    <text evidence="8">The sequence shown here is derived from an EMBL/GenBank/DDBJ whole genome shotgun (WGS) entry which is preliminary data.</text>
</comment>
<evidence type="ECO:0000256" key="5">
    <source>
        <dbReference type="ARBA" id="ARBA00022801"/>
    </source>
</evidence>
<reference evidence="8 9" key="1">
    <citation type="submission" date="2022-11" db="EMBL/GenBank/DDBJ databases">
        <title>Mucor velutinosus strain NIH1002 WGS.</title>
        <authorList>
            <person name="Subramanian P."/>
            <person name="Mullikin J.C."/>
            <person name="Segre J.A."/>
            <person name="Zelazny A.M."/>
        </authorList>
    </citation>
    <scope>NUCLEOTIDE SEQUENCE [LARGE SCALE GENOMIC DNA]</scope>
    <source>
        <strain evidence="8 9">NIH1002</strain>
    </source>
</reference>
<gene>
    <name evidence="8" type="primary">PCF11</name>
    <name evidence="8" type="ORF">ATC70_013010</name>
</gene>
<feature type="compositionally biased region" description="Polar residues" evidence="6">
    <location>
        <begin position="925"/>
        <end position="966"/>
    </location>
</feature>
<evidence type="ECO:0000256" key="2">
    <source>
        <dbReference type="ARBA" id="ARBA00005476"/>
    </source>
</evidence>
<feature type="region of interest" description="Disordered" evidence="6">
    <location>
        <begin position="546"/>
        <end position="565"/>
    </location>
</feature>
<dbReference type="PANTHER" id="PTHR12181">
    <property type="entry name" value="LIPIN"/>
    <property type="match status" value="1"/>
</dbReference>